<keyword evidence="2 6" id="KW-0732">Signal</keyword>
<dbReference type="GO" id="GO:0005737">
    <property type="term" value="C:cytoplasm"/>
    <property type="evidence" value="ECO:0007669"/>
    <property type="project" value="TreeGrafter"/>
</dbReference>
<evidence type="ECO:0000256" key="5">
    <source>
        <dbReference type="RuleBase" id="RU362110"/>
    </source>
</evidence>
<dbReference type="Gene3D" id="2.60.120.560">
    <property type="entry name" value="Exo-inulinase, domain 1"/>
    <property type="match status" value="1"/>
</dbReference>
<dbReference type="InterPro" id="IPR013189">
    <property type="entry name" value="Glyco_hydro_32_C"/>
</dbReference>
<keyword evidence="4 5" id="KW-0326">Glycosidase</keyword>
<dbReference type="InterPro" id="IPR018053">
    <property type="entry name" value="Glyco_hydro_32_AS"/>
</dbReference>
<reference evidence="9 10" key="1">
    <citation type="journal article" date="2017" name="Biotechnol. Biofuels">
        <title>Differential beta-glucosidase expression as a function of carbon source availability in Talaromyces amestolkiae: a genomic and proteomic approach.</title>
        <authorList>
            <person name="de Eugenio L.I."/>
            <person name="Mendez-Liter J.A."/>
            <person name="Nieto-Dominguez M."/>
            <person name="Alonso L."/>
            <person name="Gil-Munoz J."/>
            <person name="Barriuso J."/>
            <person name="Prieto A."/>
            <person name="Martinez M.J."/>
        </authorList>
    </citation>
    <scope>NUCLEOTIDE SEQUENCE [LARGE SCALE GENOMIC DNA]</scope>
    <source>
        <strain evidence="9 10">CIB</strain>
    </source>
</reference>
<evidence type="ECO:0000256" key="3">
    <source>
        <dbReference type="ARBA" id="ARBA00022801"/>
    </source>
</evidence>
<accession>A0A364L942</accession>
<dbReference type="CDD" id="cd18622">
    <property type="entry name" value="GH32_Inu-like"/>
    <property type="match status" value="1"/>
</dbReference>
<gene>
    <name evidence="9" type="ORF">BHQ10_008347</name>
</gene>
<dbReference type="RefSeq" id="XP_040736849.1">
    <property type="nucleotide sequence ID" value="XM_040881142.1"/>
</dbReference>
<organism evidence="9 10">
    <name type="scientific">Talaromyces amestolkiae</name>
    <dbReference type="NCBI Taxonomy" id="1196081"/>
    <lineage>
        <taxon>Eukaryota</taxon>
        <taxon>Fungi</taxon>
        <taxon>Dikarya</taxon>
        <taxon>Ascomycota</taxon>
        <taxon>Pezizomycotina</taxon>
        <taxon>Eurotiomycetes</taxon>
        <taxon>Eurotiomycetidae</taxon>
        <taxon>Eurotiales</taxon>
        <taxon>Trichocomaceae</taxon>
        <taxon>Talaromyces</taxon>
        <taxon>Talaromyces sect. Talaromyces</taxon>
    </lineage>
</organism>
<dbReference type="Pfam" id="PF08244">
    <property type="entry name" value="Glyco_hydro_32C"/>
    <property type="match status" value="1"/>
</dbReference>
<dbReference type="PANTHER" id="PTHR42800:SF1">
    <property type="entry name" value="EXOINULINASE INUD (AFU_ORTHOLOGUE AFUA_5G00480)"/>
    <property type="match status" value="1"/>
</dbReference>
<dbReference type="GeneID" id="63797561"/>
<dbReference type="AlphaFoldDB" id="A0A364L942"/>
<protein>
    <recommendedName>
        <fullName evidence="11">Glycosyl hydrolase family 32 N-terminal domain-containing protein</fullName>
    </recommendedName>
</protein>
<dbReference type="FunFam" id="2.60.120.560:FF:000003">
    <property type="entry name" value="Extracellular exo-inulinase inuE"/>
    <property type="match status" value="1"/>
</dbReference>
<feature type="signal peptide" evidence="6">
    <location>
        <begin position="1"/>
        <end position="24"/>
    </location>
</feature>
<feature type="chain" id="PRO_5017042578" description="Glycosyl hydrolase family 32 N-terminal domain-containing protein" evidence="6">
    <location>
        <begin position="25"/>
        <end position="704"/>
    </location>
</feature>
<dbReference type="GO" id="GO:0051670">
    <property type="term" value="F:inulinase activity"/>
    <property type="evidence" value="ECO:0007669"/>
    <property type="project" value="UniProtKB-ARBA"/>
</dbReference>
<dbReference type="EMBL" id="MIKG01000019">
    <property type="protein sequence ID" value="RAO72335.1"/>
    <property type="molecule type" value="Genomic_DNA"/>
</dbReference>
<comment type="similarity">
    <text evidence="1 5">Belongs to the glycosyl hydrolase 32 family.</text>
</comment>
<comment type="caution">
    <text evidence="9">The sequence shown here is derived from an EMBL/GenBank/DDBJ whole genome shotgun (WGS) entry which is preliminary data.</text>
</comment>
<evidence type="ECO:0000313" key="9">
    <source>
        <dbReference type="EMBL" id="RAO72335.1"/>
    </source>
</evidence>
<dbReference type="Pfam" id="PF00251">
    <property type="entry name" value="Glyco_hydro_32N"/>
    <property type="match status" value="2"/>
</dbReference>
<evidence type="ECO:0000256" key="6">
    <source>
        <dbReference type="SAM" id="SignalP"/>
    </source>
</evidence>
<dbReference type="InterPro" id="IPR013148">
    <property type="entry name" value="Glyco_hydro_32_N"/>
</dbReference>
<feature type="domain" description="Glycosyl hydrolase family 32 N-terminal" evidence="7">
    <location>
        <begin position="451"/>
        <end position="538"/>
    </location>
</feature>
<keyword evidence="3 5" id="KW-0378">Hydrolase</keyword>
<dbReference type="InterPro" id="IPR001362">
    <property type="entry name" value="Glyco_hydro_32"/>
</dbReference>
<name>A0A364L942_TALAM</name>
<dbReference type="PANTHER" id="PTHR42800">
    <property type="entry name" value="EXOINULINASE INUD (AFU_ORTHOLOGUE AFUA_5G00480)"/>
    <property type="match status" value="1"/>
</dbReference>
<evidence type="ECO:0000256" key="2">
    <source>
        <dbReference type="ARBA" id="ARBA00022729"/>
    </source>
</evidence>
<sequence length="704" mass="77772">MKSMNFGMLLKVLLLGAFVSQVDAAQSKESYTELYRPQYHYTPAQNWMNDPNGLVYADGTYHMYYQYNPGGNTWGAMSWGHATSDDLTHWKEEPVALLARGYPNNITEMFFSGSVVIDEYNTSGFGRKGHPPWVAMYTSYYPSQQVLPSGKQVRDQQQAQSISYSLDHGATWTTYDDGNPIILDPPSPYQDQYLDFRDPNIFWHQPIEKWVAVISLAKVHKLLIYTSSNLKQWNMESEFGPFNAVGGVWECPNLFPLPVDGDKSKVKWAAIVGVNPGGPPGTVGSGIQNFVGDFNGSIFTPDPKSIHDGGPPDGSLIFEDFEGNRSFADRGWVATGDFIGTSPTAGTLPGQNPVTGFLGKQLVNTFLNGDLTTGTLTSPPFNVSYKYINFLVGGGDNINQTAIRLQIDGSIVHATTGSNSEQLTWQSWDVSAFQNQSAVIEIIDLATGGWGHINVDEISFANSPATNNNANWLDWGPDFYAAQGYNGLAQYQRTIISWMNNWQYGATIPTSPWRSAMTIPRQLSLKTIDESIVVVQQPEESWKAISRSRSVLTLPSVTNIYNLGDIGKAVEIQLTFPSTEAANGKSEFGITVRASEDFSEQTRIGYDFTTQQVFIDRTKSGDISFDSTFPSLYYAPLSPSLNNTVKLHIFVDWSSVEVFGGQGETTMTAQIFPPENATYAQLFSEGGSTNDVQICISEVRSTWT</sequence>
<dbReference type="InterPro" id="IPR013320">
    <property type="entry name" value="ConA-like_dom_sf"/>
</dbReference>
<dbReference type="GO" id="GO:0005987">
    <property type="term" value="P:sucrose catabolic process"/>
    <property type="evidence" value="ECO:0007669"/>
    <property type="project" value="TreeGrafter"/>
</dbReference>
<proteinExistence type="inferred from homology"/>
<dbReference type="SUPFAM" id="SSF75005">
    <property type="entry name" value="Arabinanase/levansucrase/invertase"/>
    <property type="match status" value="1"/>
</dbReference>
<evidence type="ECO:0000256" key="1">
    <source>
        <dbReference type="ARBA" id="ARBA00009902"/>
    </source>
</evidence>
<evidence type="ECO:0000313" key="10">
    <source>
        <dbReference type="Proteomes" id="UP000249363"/>
    </source>
</evidence>
<dbReference type="GO" id="GO:0004575">
    <property type="term" value="F:sucrose alpha-glucosidase activity"/>
    <property type="evidence" value="ECO:0007669"/>
    <property type="project" value="TreeGrafter"/>
</dbReference>
<dbReference type="InterPro" id="IPR023296">
    <property type="entry name" value="Glyco_hydro_beta-prop_sf"/>
</dbReference>
<dbReference type="PROSITE" id="PS00609">
    <property type="entry name" value="GLYCOSYL_HYDROL_F32"/>
    <property type="match status" value="1"/>
</dbReference>
<keyword evidence="10" id="KW-1185">Reference proteome</keyword>
<evidence type="ECO:0000256" key="4">
    <source>
        <dbReference type="ARBA" id="ARBA00023295"/>
    </source>
</evidence>
<evidence type="ECO:0008006" key="11">
    <source>
        <dbReference type="Google" id="ProtNLM"/>
    </source>
</evidence>
<dbReference type="Proteomes" id="UP000249363">
    <property type="component" value="Unassembled WGS sequence"/>
</dbReference>
<evidence type="ECO:0000259" key="8">
    <source>
        <dbReference type="Pfam" id="PF08244"/>
    </source>
</evidence>
<dbReference type="OrthoDB" id="202537at2759"/>
<dbReference type="STRING" id="1196081.A0A364L942"/>
<feature type="domain" description="Glycosyl hydrolase family 32 N-terminal" evidence="7">
    <location>
        <begin position="40"/>
        <end position="322"/>
    </location>
</feature>
<dbReference type="SUPFAM" id="SSF49899">
    <property type="entry name" value="Concanavalin A-like lectins/glucanases"/>
    <property type="match status" value="1"/>
</dbReference>
<feature type="domain" description="Glycosyl hydrolase family 32 C-terminal" evidence="8">
    <location>
        <begin position="558"/>
        <end position="693"/>
    </location>
</feature>
<dbReference type="Gene3D" id="2.115.10.20">
    <property type="entry name" value="Glycosyl hydrolase domain, family 43"/>
    <property type="match status" value="2"/>
</dbReference>
<evidence type="ECO:0000259" key="7">
    <source>
        <dbReference type="Pfam" id="PF00251"/>
    </source>
</evidence>
<dbReference type="SMART" id="SM00640">
    <property type="entry name" value="Glyco_32"/>
    <property type="match status" value="1"/>
</dbReference>